<dbReference type="KEGG" id="yrh:AABB31_14795"/>
<sequence length="122" mass="13851">MNQAELILLIVKIWGGIGALVAVAFLTFGMDRLDEDARGAYVFRPLLVPGILLIWPLVLWRWYILADGKDEWSDRYRPRRTSHQWFALIMPIAIVVIIVAGLSVRQTWPADIAPVQLSEAPE</sequence>
<evidence type="ECO:0000313" key="3">
    <source>
        <dbReference type="Proteomes" id="UP001470809"/>
    </source>
</evidence>
<proteinExistence type="predicted"/>
<keyword evidence="3" id="KW-1185">Reference proteome</keyword>
<evidence type="ECO:0000313" key="2">
    <source>
        <dbReference type="EMBL" id="WZU66321.1"/>
    </source>
</evidence>
<dbReference type="EMBL" id="CP151767">
    <property type="protein sequence ID" value="WZU66321.1"/>
    <property type="molecule type" value="Genomic_DNA"/>
</dbReference>
<feature type="transmembrane region" description="Helical" evidence="1">
    <location>
        <begin position="6"/>
        <end position="29"/>
    </location>
</feature>
<dbReference type="RefSeq" id="WP_342075646.1">
    <property type="nucleotide sequence ID" value="NZ_CP151767.2"/>
</dbReference>
<accession>A0AAN0M758</accession>
<dbReference type="Proteomes" id="UP001470809">
    <property type="component" value="Chromosome"/>
</dbReference>
<feature type="transmembrane region" description="Helical" evidence="1">
    <location>
        <begin position="41"/>
        <end position="64"/>
    </location>
</feature>
<gene>
    <name evidence="2" type="ORF">AABB31_14795</name>
</gene>
<name>A0AAN0M758_9RHOB</name>
<reference evidence="3" key="1">
    <citation type="submission" date="2024-04" db="EMBL/GenBank/DDBJ databases">
        <title>Phylogenomic analyses of a clade within the roseobacter group suggest taxonomic reassignments of species of the genera Aestuariivita, Citreicella, Loktanella, Nautella, Pelagibaca, Ruegeria, Thalassobius, Thiobacimonas and Tropicibacter, and the proposal o.</title>
        <authorList>
            <person name="Jeon C.O."/>
        </authorList>
    </citation>
    <scope>NUCLEOTIDE SEQUENCE [LARGE SCALE GENOMIC DNA]</scope>
    <source>
        <strain evidence="3">SS1-5</strain>
    </source>
</reference>
<dbReference type="AlphaFoldDB" id="A0AAN0M758"/>
<keyword evidence="1" id="KW-1133">Transmembrane helix</keyword>
<protein>
    <submittedName>
        <fullName evidence="2">Uncharacterized protein</fullName>
    </submittedName>
</protein>
<feature type="transmembrane region" description="Helical" evidence="1">
    <location>
        <begin position="84"/>
        <end position="104"/>
    </location>
</feature>
<organism evidence="2 3">
    <name type="scientific">Yoonia rhodophyticola</name>
    <dbReference type="NCBI Taxonomy" id="3137370"/>
    <lineage>
        <taxon>Bacteria</taxon>
        <taxon>Pseudomonadati</taxon>
        <taxon>Pseudomonadota</taxon>
        <taxon>Alphaproteobacteria</taxon>
        <taxon>Rhodobacterales</taxon>
        <taxon>Paracoccaceae</taxon>
        <taxon>Yoonia</taxon>
    </lineage>
</organism>
<keyword evidence="1" id="KW-0472">Membrane</keyword>
<evidence type="ECO:0000256" key="1">
    <source>
        <dbReference type="SAM" id="Phobius"/>
    </source>
</evidence>
<reference evidence="2 3" key="2">
    <citation type="submission" date="2024-08" db="EMBL/GenBank/DDBJ databases">
        <title>Phylogenomic analyses of a clade within the roseobacter group suggest taxonomic reassignments of species of the genera Aestuariivita, Citreicella, Loktanella, Nautella, Pelagibaca, Ruegeria, Thalassobius, Thiobacimonas and Tropicibacter, and the proposal o.</title>
        <authorList>
            <person name="Jeon C.O."/>
        </authorList>
    </citation>
    <scope>NUCLEOTIDE SEQUENCE [LARGE SCALE GENOMIC DNA]</scope>
    <source>
        <strain evidence="2 3">SS1-5</strain>
    </source>
</reference>
<keyword evidence="1" id="KW-0812">Transmembrane</keyword>